<sequence>MKSLPPFPWDRLAPFADKARAHPGGAVNLSMGTPVDPVPELIRDALTGAADTPGYPLTAGTEALRGAIGDWVREHCGARAEFRVLPTIGSKELVAGLPGLLGLGGGSTVAIPKLAYPTYEIGARLAGARCVRVDEPGFGAETRLRLLWVNYPSNPTGEVLSAARLRKIVGWARSRGITVVSDECYLTLGWDKQPVSILHPDVCGDDTSNLLAVHSLSKRSNLAGYRAGFVAGDPELVDGLLQLRKHAGMIVPAPVQAAMTAALTDETHATEQRERYRRRRESLREAFTAAGFRIDHSHAGLYLWATRGEDCWETVAALAKLGIVVAPGEFYGPSGGEHVRIALTASDAGVEAACARLAELT</sequence>
<dbReference type="PROSITE" id="PS00105">
    <property type="entry name" value="AA_TRANSFER_CLASS_1"/>
    <property type="match status" value="1"/>
</dbReference>
<dbReference type="EMBL" id="CP001778">
    <property type="protein sequence ID" value="ADD45133.1"/>
    <property type="molecule type" value="Genomic_DNA"/>
</dbReference>
<evidence type="ECO:0000259" key="5">
    <source>
        <dbReference type="Pfam" id="PF00155"/>
    </source>
</evidence>
<evidence type="ECO:0000256" key="2">
    <source>
        <dbReference type="ARBA" id="ARBA00022576"/>
    </source>
</evidence>
<protein>
    <recommendedName>
        <fullName evidence="4">Aminotransferase</fullName>
        <ecNumber evidence="4">2.6.1.-</ecNumber>
    </recommendedName>
</protein>
<dbReference type="Pfam" id="PF00155">
    <property type="entry name" value="Aminotran_1_2"/>
    <property type="match status" value="1"/>
</dbReference>
<dbReference type="Proteomes" id="UP000000844">
    <property type="component" value="Chromosome"/>
</dbReference>
<name>D3PW12_STANL</name>
<dbReference type="PANTHER" id="PTHR42832:SF3">
    <property type="entry name" value="L-GLUTAMINE--4-(METHYLSULFANYL)-2-OXOBUTANOATE AMINOTRANSFERASE"/>
    <property type="match status" value="1"/>
</dbReference>
<dbReference type="InterPro" id="IPR004838">
    <property type="entry name" value="NHTrfase_class1_PyrdxlP-BS"/>
</dbReference>
<comment type="cofactor">
    <cofactor evidence="1 4">
        <name>pyridoxal 5'-phosphate</name>
        <dbReference type="ChEBI" id="CHEBI:597326"/>
    </cofactor>
</comment>
<dbReference type="InterPro" id="IPR015422">
    <property type="entry name" value="PyrdxlP-dep_Trfase_small"/>
</dbReference>
<dbReference type="InterPro" id="IPR004839">
    <property type="entry name" value="Aminotransferase_I/II_large"/>
</dbReference>
<evidence type="ECO:0000313" key="7">
    <source>
        <dbReference type="Proteomes" id="UP000000844"/>
    </source>
</evidence>
<dbReference type="EC" id="2.6.1.-" evidence="4"/>
<reference evidence="6 7" key="1">
    <citation type="journal article" date="2009" name="Stand. Genomic Sci.">
        <title>Complete genome sequence of Stackebrandtia nassauensis type strain (LLR-40K-21).</title>
        <authorList>
            <person name="Munk C."/>
            <person name="Lapidus A."/>
            <person name="Copeland A."/>
            <person name="Jando M."/>
            <person name="Mayilraj S."/>
            <person name="Glavina Del Rio T."/>
            <person name="Nolan M."/>
            <person name="Chen F."/>
            <person name="Lucas S."/>
            <person name="Tice H."/>
            <person name="Cheng J.F."/>
            <person name="Han C."/>
            <person name="Detter J.C."/>
            <person name="Bruce D."/>
            <person name="Goodwin L."/>
            <person name="Chain P."/>
            <person name="Pitluck S."/>
            <person name="Goker M."/>
            <person name="Ovchinikova G."/>
            <person name="Pati A."/>
            <person name="Ivanova N."/>
            <person name="Mavromatis K."/>
            <person name="Chen A."/>
            <person name="Palaniappan K."/>
            <person name="Land M."/>
            <person name="Hauser L."/>
            <person name="Chang Y.J."/>
            <person name="Jeffries C.D."/>
            <person name="Bristow J."/>
            <person name="Eisen J.A."/>
            <person name="Markowitz V."/>
            <person name="Hugenholtz P."/>
            <person name="Kyrpides N.C."/>
            <person name="Klenk H.P."/>
        </authorList>
    </citation>
    <scope>NUCLEOTIDE SEQUENCE [LARGE SCALE GENOMIC DNA]</scope>
    <source>
        <strain evidence="7">DSM 44728 / CIP 108903 / NRRL B-16338 / NBRC 102104 / LLR-40K-21</strain>
    </source>
</reference>
<dbReference type="PANTHER" id="PTHR42832">
    <property type="entry name" value="AMINO ACID AMINOTRANSFERASE"/>
    <property type="match status" value="1"/>
</dbReference>
<dbReference type="CDD" id="cd00609">
    <property type="entry name" value="AAT_like"/>
    <property type="match status" value="1"/>
</dbReference>
<keyword evidence="2 4" id="KW-0032">Aminotransferase</keyword>
<organism evidence="6 7">
    <name type="scientific">Stackebrandtia nassauensis (strain DSM 44728 / CIP 108903 / NRRL B-16338 / NBRC 102104 / LLR-40K-21)</name>
    <dbReference type="NCBI Taxonomy" id="446470"/>
    <lineage>
        <taxon>Bacteria</taxon>
        <taxon>Bacillati</taxon>
        <taxon>Actinomycetota</taxon>
        <taxon>Actinomycetes</taxon>
        <taxon>Glycomycetales</taxon>
        <taxon>Glycomycetaceae</taxon>
        <taxon>Stackebrandtia</taxon>
    </lineage>
</organism>
<dbReference type="GO" id="GO:0030170">
    <property type="term" value="F:pyridoxal phosphate binding"/>
    <property type="evidence" value="ECO:0007669"/>
    <property type="project" value="InterPro"/>
</dbReference>
<proteinExistence type="inferred from homology"/>
<dbReference type="GO" id="GO:0008483">
    <property type="term" value="F:transaminase activity"/>
    <property type="evidence" value="ECO:0007669"/>
    <property type="project" value="UniProtKB-KW"/>
</dbReference>
<dbReference type="KEGG" id="sna:Snas_5502"/>
<evidence type="ECO:0000256" key="3">
    <source>
        <dbReference type="ARBA" id="ARBA00022679"/>
    </source>
</evidence>
<dbReference type="HOGENOM" id="CLU_017584_19_1_11"/>
<comment type="similarity">
    <text evidence="4">Belongs to the class-I pyridoxal-phosphate-dependent aminotransferase family.</text>
</comment>
<feature type="domain" description="Aminotransferase class I/classII large" evidence="5">
    <location>
        <begin position="27"/>
        <end position="357"/>
    </location>
</feature>
<dbReference type="eggNOG" id="COG0436">
    <property type="taxonomic scope" value="Bacteria"/>
</dbReference>
<dbReference type="OrthoDB" id="9813612at2"/>
<dbReference type="RefSeq" id="WP_013020704.1">
    <property type="nucleotide sequence ID" value="NC_013947.1"/>
</dbReference>
<keyword evidence="3 4" id="KW-0808">Transferase</keyword>
<accession>D3PW12</accession>
<gene>
    <name evidence="6" type="ordered locus">Snas_5502</name>
</gene>
<evidence type="ECO:0000313" key="6">
    <source>
        <dbReference type="EMBL" id="ADD45133.1"/>
    </source>
</evidence>
<dbReference type="InterPro" id="IPR015421">
    <property type="entry name" value="PyrdxlP-dep_Trfase_major"/>
</dbReference>
<dbReference type="InterPro" id="IPR019880">
    <property type="entry name" value="OxyQ"/>
</dbReference>
<dbReference type="InterPro" id="IPR050881">
    <property type="entry name" value="LL-DAP_aminotransferase"/>
</dbReference>
<dbReference type="InterPro" id="IPR015424">
    <property type="entry name" value="PyrdxlP-dep_Trfase"/>
</dbReference>
<evidence type="ECO:0000256" key="1">
    <source>
        <dbReference type="ARBA" id="ARBA00001933"/>
    </source>
</evidence>
<dbReference type="Gene3D" id="3.90.1150.10">
    <property type="entry name" value="Aspartate Aminotransferase, domain 1"/>
    <property type="match status" value="1"/>
</dbReference>
<keyword evidence="7" id="KW-1185">Reference proteome</keyword>
<dbReference type="SUPFAM" id="SSF53383">
    <property type="entry name" value="PLP-dependent transferases"/>
    <property type="match status" value="1"/>
</dbReference>
<dbReference type="AlphaFoldDB" id="D3PW12"/>
<dbReference type="Gene3D" id="3.40.640.10">
    <property type="entry name" value="Type I PLP-dependent aspartate aminotransferase-like (Major domain)"/>
    <property type="match status" value="1"/>
</dbReference>
<evidence type="ECO:0000256" key="4">
    <source>
        <dbReference type="RuleBase" id="RU000481"/>
    </source>
</evidence>
<dbReference type="NCBIfam" id="TIGR03539">
    <property type="entry name" value="DapC_actino"/>
    <property type="match status" value="1"/>
</dbReference>
<dbReference type="STRING" id="446470.Snas_5502"/>